<evidence type="ECO:0000313" key="3">
    <source>
        <dbReference type="Proteomes" id="UP001056425"/>
    </source>
</evidence>
<proteinExistence type="predicted"/>
<dbReference type="PANTHER" id="PTHR40707">
    <property type="entry name" value="POSSIBLE NUCLEASE OF RNASE H FOLD, RUVC/YQGF FAMILY"/>
    <property type="match status" value="1"/>
</dbReference>
<accession>A0A9E7SDP2</accession>
<reference evidence="2 3" key="1">
    <citation type="submission" date="2021-08" db="EMBL/GenBank/DDBJ databases">
        <title>Thermococcus onnuriiensis IOH2.</title>
        <authorList>
            <person name="Park Y.-J."/>
        </authorList>
    </citation>
    <scope>NUCLEOTIDE SEQUENCE [LARGE SCALE GENOMIC DNA]</scope>
    <source>
        <strain evidence="2 3">IOH2</strain>
    </source>
</reference>
<dbReference type="EMBL" id="CP080572">
    <property type="protein sequence ID" value="USH00970.1"/>
    <property type="molecule type" value="Genomic_DNA"/>
</dbReference>
<dbReference type="PANTHER" id="PTHR40707:SF1">
    <property type="entry name" value="DUF460 DOMAIN-CONTAINING PROTEIN"/>
    <property type="match status" value="1"/>
</dbReference>
<dbReference type="KEGG" id="thei:K1720_08905"/>
<organism evidence="2 3">
    <name type="scientific">Thermococcus argininiproducens</name>
    <dbReference type="NCBI Taxonomy" id="2866384"/>
    <lineage>
        <taxon>Archaea</taxon>
        <taxon>Methanobacteriati</taxon>
        <taxon>Methanobacteriota</taxon>
        <taxon>Thermococci</taxon>
        <taxon>Thermococcales</taxon>
        <taxon>Thermococcaceae</taxon>
        <taxon>Thermococcus</taxon>
    </lineage>
</organism>
<evidence type="ECO:0000256" key="1">
    <source>
        <dbReference type="SAM" id="Coils"/>
    </source>
</evidence>
<dbReference type="Pfam" id="PF04312">
    <property type="entry name" value="DUF460"/>
    <property type="match status" value="1"/>
</dbReference>
<evidence type="ECO:0000313" key="2">
    <source>
        <dbReference type="EMBL" id="USH00970.1"/>
    </source>
</evidence>
<dbReference type="RefSeq" id="WP_251950671.1">
    <property type="nucleotide sequence ID" value="NZ_CP080572.1"/>
</dbReference>
<dbReference type="InterPro" id="IPR007408">
    <property type="entry name" value="DUF460"/>
</dbReference>
<gene>
    <name evidence="2" type="ORF">K1720_08905</name>
</gene>
<dbReference type="GeneID" id="72778463"/>
<feature type="coiled-coil region" evidence="1">
    <location>
        <begin position="418"/>
        <end position="511"/>
    </location>
</feature>
<sequence length="662" mass="76529">MPILVIGIDIISEETKRFAVVSWFNGRLIKNGEFTFYRLVRFIRAKQPDIVATDNIYELGEYLRKFIRALPQGTKIVQVTGRPGEQKSLWSLAKEHGIKVVDKFNPYEEAKVCALLAVKGIGHEVLAFEDEVVIKVSRGRSQGKGGWSQDRYRRRVHNLIQNKVREIEETLKRANIPFDLEIKEKDQGLERGEFRVYASREELAGLIKPMKGGDIEVRIRPVEKKTFEFVPLKSESAIRERKSIIVGLDPGITVGIAALDLNGEVLTSYSERNMAVSDIVRFISEIGHPIIIATDVNPAPGLVEKISRSFKAMLFVPRESLKVEEKNELLRNLGISVEDDHQRDALAAAYKAYLRLKPKLDHIEAKLKELGITQKGEEIKALVIQGYNLGEAILKVKEREKPREEVKHVEEKEVYVDLTPYMEKIKELETTVELLERENQELRVMIEKQRKIIENLKNKLATYDEKIREKILRSKEFEIKEKRIIHLEKELREAKAIIEKLSSDLVLAKRMHLLELRGSAVPIKVIENLTWKEIEELERSTGIKKDDVLYVVNPAGAGKSLAEHLVEKRIKALISAKTLPNLVYEVLKENRIPILYESEIEVKRVDDFAIVDRKELEKAIKDKIKVWEKEEKEREIQEFLRLVEEYRIERIKELKKKSEEGH</sequence>
<keyword evidence="3" id="KW-1185">Reference proteome</keyword>
<dbReference type="Proteomes" id="UP001056425">
    <property type="component" value="Chromosome"/>
</dbReference>
<name>A0A9E7SDP2_9EURY</name>
<protein>
    <submittedName>
        <fullName evidence="2">DUF460 domain-containing protein</fullName>
    </submittedName>
</protein>
<dbReference type="AlphaFoldDB" id="A0A9E7SDP2"/>
<keyword evidence="1" id="KW-0175">Coiled coil</keyword>